<feature type="compositionally biased region" description="Basic and acidic residues" evidence="1">
    <location>
        <begin position="8"/>
        <end position="20"/>
    </location>
</feature>
<keyword evidence="3" id="KW-1185">Reference proteome</keyword>
<sequence>MVSFSVKLGKDKERETKGERSATLIWNTNEEDDSIPEERRNGMTNGREREPGNATAVKDSDVDSDIRVNPDVASWNNEAREMPNLQSDGVFWPFATGLQCVGREKEREFASVPEDFAQIRPQGAAARGRRR</sequence>
<gene>
    <name evidence="2" type="ORF">LTRI10_LOCUS12407</name>
</gene>
<proteinExistence type="predicted"/>
<evidence type="ECO:0000313" key="3">
    <source>
        <dbReference type="Proteomes" id="UP001497516"/>
    </source>
</evidence>
<evidence type="ECO:0000313" key="2">
    <source>
        <dbReference type="EMBL" id="CAL1370199.1"/>
    </source>
</evidence>
<dbReference type="Proteomes" id="UP001497516">
    <property type="component" value="Chromosome 2"/>
</dbReference>
<feature type="compositionally biased region" description="Basic and acidic residues" evidence="1">
    <location>
        <begin position="58"/>
        <end position="67"/>
    </location>
</feature>
<protein>
    <submittedName>
        <fullName evidence="2">Uncharacterized protein</fullName>
    </submittedName>
</protein>
<dbReference type="AlphaFoldDB" id="A0AAV2D8R6"/>
<dbReference type="EMBL" id="OZ034815">
    <property type="protein sequence ID" value="CAL1370199.1"/>
    <property type="molecule type" value="Genomic_DNA"/>
</dbReference>
<feature type="region of interest" description="Disordered" evidence="1">
    <location>
        <begin position="1"/>
        <end position="67"/>
    </location>
</feature>
<evidence type="ECO:0000256" key="1">
    <source>
        <dbReference type="SAM" id="MobiDB-lite"/>
    </source>
</evidence>
<accession>A0AAV2D8R6</accession>
<feature type="compositionally biased region" description="Basic and acidic residues" evidence="1">
    <location>
        <begin position="36"/>
        <end position="51"/>
    </location>
</feature>
<reference evidence="2 3" key="1">
    <citation type="submission" date="2024-04" db="EMBL/GenBank/DDBJ databases">
        <authorList>
            <person name="Fracassetti M."/>
        </authorList>
    </citation>
    <scope>NUCLEOTIDE SEQUENCE [LARGE SCALE GENOMIC DNA]</scope>
</reference>
<organism evidence="2 3">
    <name type="scientific">Linum trigynum</name>
    <dbReference type="NCBI Taxonomy" id="586398"/>
    <lineage>
        <taxon>Eukaryota</taxon>
        <taxon>Viridiplantae</taxon>
        <taxon>Streptophyta</taxon>
        <taxon>Embryophyta</taxon>
        <taxon>Tracheophyta</taxon>
        <taxon>Spermatophyta</taxon>
        <taxon>Magnoliopsida</taxon>
        <taxon>eudicotyledons</taxon>
        <taxon>Gunneridae</taxon>
        <taxon>Pentapetalae</taxon>
        <taxon>rosids</taxon>
        <taxon>fabids</taxon>
        <taxon>Malpighiales</taxon>
        <taxon>Linaceae</taxon>
        <taxon>Linum</taxon>
    </lineage>
</organism>
<name>A0AAV2D8R6_9ROSI</name>